<dbReference type="InterPro" id="IPR009057">
    <property type="entry name" value="Homeodomain-like_sf"/>
</dbReference>
<dbReference type="AlphaFoldDB" id="C7M155"/>
<reference evidence="4 5" key="1">
    <citation type="journal article" date="2009" name="Stand. Genomic Sci.">
        <title>Complete genome sequence of Acidimicrobium ferrooxidans type strain (ICP).</title>
        <authorList>
            <person name="Clum A."/>
            <person name="Nolan M."/>
            <person name="Lang E."/>
            <person name="Glavina Del Rio T."/>
            <person name="Tice H."/>
            <person name="Copeland A."/>
            <person name="Cheng J.F."/>
            <person name="Lucas S."/>
            <person name="Chen F."/>
            <person name="Bruce D."/>
            <person name="Goodwin L."/>
            <person name="Pitluck S."/>
            <person name="Ivanova N."/>
            <person name="Mavrommatis K."/>
            <person name="Mikhailova N."/>
            <person name="Pati A."/>
            <person name="Chen A."/>
            <person name="Palaniappan K."/>
            <person name="Goker M."/>
            <person name="Spring S."/>
            <person name="Land M."/>
            <person name="Hauser L."/>
            <person name="Chang Y.J."/>
            <person name="Jeffries C.C."/>
            <person name="Chain P."/>
            <person name="Bristow J."/>
            <person name="Eisen J.A."/>
            <person name="Markowitz V."/>
            <person name="Hugenholtz P."/>
            <person name="Kyrpides N.C."/>
            <person name="Klenk H.P."/>
            <person name="Lapidus A."/>
        </authorList>
    </citation>
    <scope>NUCLEOTIDE SEQUENCE [LARGE SCALE GENOMIC DNA]</scope>
    <source>
        <strain evidence="5">DSM 10331 / JCM 15462 / NBRC 103882 / ICP</strain>
    </source>
</reference>
<protein>
    <submittedName>
        <fullName evidence="4">Transcriptional regulator, TetR family</fullName>
    </submittedName>
</protein>
<dbReference type="HOGENOM" id="CLU_083240_1_1_11"/>
<dbReference type="RefSeq" id="WP_015799180.1">
    <property type="nucleotide sequence ID" value="NC_013124.1"/>
</dbReference>
<dbReference type="SUPFAM" id="SSF46689">
    <property type="entry name" value="Homeodomain-like"/>
    <property type="match status" value="1"/>
</dbReference>
<feature type="DNA-binding region" description="H-T-H motif" evidence="2">
    <location>
        <begin position="37"/>
        <end position="56"/>
    </location>
</feature>
<evidence type="ECO:0000313" key="5">
    <source>
        <dbReference type="Proteomes" id="UP000000771"/>
    </source>
</evidence>
<proteinExistence type="predicted"/>
<dbReference type="InterPro" id="IPR001647">
    <property type="entry name" value="HTH_TetR"/>
</dbReference>
<gene>
    <name evidence="4" type="ordered locus">Afer_1789</name>
</gene>
<keyword evidence="5" id="KW-1185">Reference proteome</keyword>
<dbReference type="Gene3D" id="1.10.357.10">
    <property type="entry name" value="Tetracycline Repressor, domain 2"/>
    <property type="match status" value="1"/>
</dbReference>
<feature type="domain" description="HTH tetR-type" evidence="3">
    <location>
        <begin position="14"/>
        <end position="74"/>
    </location>
</feature>
<dbReference type="KEGG" id="afo:Afer_1789"/>
<name>C7M155_ACIFD</name>
<sequence>MPRIEAPTVREHHDQRRERLLDAARACLVDPAIRSVGFEHVGPRAGIRRNSVYLYFPSETHLYLALAESDVPALAKQLAEAAAAATHDKLAAIVDVVLANAPREEFEILRRLASRTASQRPDLVATRLGELRRELAEPLVSVLADEGVDSADLVGLLALGTLEAALDAIAQGEDRDAVREAVLATVRSPRTPSR</sequence>
<evidence type="ECO:0000259" key="3">
    <source>
        <dbReference type="PROSITE" id="PS50977"/>
    </source>
</evidence>
<accession>C7M155</accession>
<organism evidence="4 5">
    <name type="scientific">Acidimicrobium ferrooxidans (strain DSM 10331 / JCM 15462 / NBRC 103882 / ICP)</name>
    <dbReference type="NCBI Taxonomy" id="525909"/>
    <lineage>
        <taxon>Bacteria</taxon>
        <taxon>Bacillati</taxon>
        <taxon>Actinomycetota</taxon>
        <taxon>Acidimicrobiia</taxon>
        <taxon>Acidimicrobiales</taxon>
        <taxon>Acidimicrobiaceae</taxon>
        <taxon>Acidimicrobium</taxon>
    </lineage>
</organism>
<evidence type="ECO:0000313" key="4">
    <source>
        <dbReference type="EMBL" id="ACU54703.1"/>
    </source>
</evidence>
<evidence type="ECO:0000256" key="2">
    <source>
        <dbReference type="PROSITE-ProRule" id="PRU00335"/>
    </source>
</evidence>
<dbReference type="EMBL" id="CP001631">
    <property type="protein sequence ID" value="ACU54703.1"/>
    <property type="molecule type" value="Genomic_DNA"/>
</dbReference>
<dbReference type="eggNOG" id="COG1309">
    <property type="taxonomic scope" value="Bacteria"/>
</dbReference>
<keyword evidence="1 2" id="KW-0238">DNA-binding</keyword>
<dbReference type="PROSITE" id="PS50977">
    <property type="entry name" value="HTH_TETR_2"/>
    <property type="match status" value="1"/>
</dbReference>
<dbReference type="GO" id="GO:0003677">
    <property type="term" value="F:DNA binding"/>
    <property type="evidence" value="ECO:0007669"/>
    <property type="project" value="UniProtKB-UniRule"/>
</dbReference>
<dbReference type="STRING" id="525909.Afer_1789"/>
<dbReference type="Proteomes" id="UP000000771">
    <property type="component" value="Chromosome"/>
</dbReference>
<evidence type="ECO:0000256" key="1">
    <source>
        <dbReference type="ARBA" id="ARBA00023125"/>
    </source>
</evidence>
<dbReference type="Pfam" id="PF00440">
    <property type="entry name" value="TetR_N"/>
    <property type="match status" value="1"/>
</dbReference>
<dbReference type="OrthoDB" id="4709704at2"/>